<feature type="transmembrane region" description="Helical" evidence="6">
    <location>
        <begin position="101"/>
        <end position="123"/>
    </location>
</feature>
<dbReference type="InterPro" id="IPR051598">
    <property type="entry name" value="TSUP/Inactive_protease-like"/>
</dbReference>
<dbReference type="InterPro" id="IPR002781">
    <property type="entry name" value="TM_pro_TauE-like"/>
</dbReference>
<feature type="transmembrane region" description="Helical" evidence="6">
    <location>
        <begin position="174"/>
        <end position="195"/>
    </location>
</feature>
<dbReference type="GO" id="GO:0005886">
    <property type="term" value="C:plasma membrane"/>
    <property type="evidence" value="ECO:0007669"/>
    <property type="project" value="UniProtKB-SubCell"/>
</dbReference>
<evidence type="ECO:0000256" key="6">
    <source>
        <dbReference type="RuleBase" id="RU363041"/>
    </source>
</evidence>
<evidence type="ECO:0000313" key="7">
    <source>
        <dbReference type="EMBL" id="CAA6809829.1"/>
    </source>
</evidence>
<dbReference type="AlphaFoldDB" id="A0A6S6SMV5"/>
<gene>
    <name evidence="7" type="ORF">HELGO_WM13193</name>
</gene>
<proteinExistence type="inferred from homology"/>
<keyword evidence="5 6" id="KW-0472">Membrane</keyword>
<feature type="transmembrane region" description="Helical" evidence="6">
    <location>
        <begin position="235"/>
        <end position="252"/>
    </location>
</feature>
<dbReference type="Pfam" id="PF01925">
    <property type="entry name" value="TauE"/>
    <property type="match status" value="1"/>
</dbReference>
<keyword evidence="4 6" id="KW-1133">Transmembrane helix</keyword>
<feature type="transmembrane region" description="Helical" evidence="6">
    <location>
        <begin position="202"/>
        <end position="223"/>
    </location>
</feature>
<protein>
    <recommendedName>
        <fullName evidence="6">Probable membrane transporter protein</fullName>
    </recommendedName>
</protein>
<evidence type="ECO:0000256" key="5">
    <source>
        <dbReference type="ARBA" id="ARBA00023136"/>
    </source>
</evidence>
<feature type="transmembrane region" description="Helical" evidence="6">
    <location>
        <begin position="38"/>
        <end position="63"/>
    </location>
</feature>
<accession>A0A6S6SMV5</accession>
<dbReference type="EMBL" id="CACVAY010000040">
    <property type="protein sequence ID" value="CAA6809829.1"/>
    <property type="molecule type" value="Genomic_DNA"/>
</dbReference>
<organism evidence="7">
    <name type="scientific">uncultured Thiotrichaceae bacterium</name>
    <dbReference type="NCBI Taxonomy" id="298394"/>
    <lineage>
        <taxon>Bacteria</taxon>
        <taxon>Pseudomonadati</taxon>
        <taxon>Pseudomonadota</taxon>
        <taxon>Gammaproteobacteria</taxon>
        <taxon>Thiotrichales</taxon>
        <taxon>Thiotrichaceae</taxon>
        <taxon>environmental samples</taxon>
    </lineage>
</organism>
<comment type="subcellular location">
    <subcellularLocation>
        <location evidence="6">Cell membrane</location>
        <topology evidence="6">Multi-pass membrane protein</topology>
    </subcellularLocation>
    <subcellularLocation>
        <location evidence="1">Membrane</location>
        <topology evidence="1">Multi-pass membrane protein</topology>
    </subcellularLocation>
</comment>
<sequence length="253" mass="26861">MSEVLLMPLWALAVTFFVVAFAYSSVGLGGGSSYTALMAIVGLSVVSIPTLTLTLNLFVTAIGSYHFIKNRHASFALILPFLISSMPMAYVGGSLQLGKELFQYVLLASLLIVAAKIYIWGELTTRFYPTDTQKVLISIVLGSILGLIAGIVGIGGGVYLIPLILIFNLGSAKEAAACASIFIFLTSLAGLFARLQNHEVDVLAYWPLALAVVLGGFVGSKLGATTLNPKVMEKVLGLIILLAIFLLSMKLIT</sequence>
<name>A0A6S6SMV5_9GAMM</name>
<dbReference type="PANTHER" id="PTHR43701">
    <property type="entry name" value="MEMBRANE TRANSPORTER PROTEIN MJ0441-RELATED"/>
    <property type="match status" value="1"/>
</dbReference>
<dbReference type="PANTHER" id="PTHR43701:SF5">
    <property type="entry name" value="MEMBRANE TRANSPORTER PROTEIN-RELATED"/>
    <property type="match status" value="1"/>
</dbReference>
<comment type="similarity">
    <text evidence="2 6">Belongs to the 4-toluene sulfonate uptake permease (TSUP) (TC 2.A.102) family.</text>
</comment>
<evidence type="ECO:0000256" key="4">
    <source>
        <dbReference type="ARBA" id="ARBA00022989"/>
    </source>
</evidence>
<evidence type="ECO:0000256" key="3">
    <source>
        <dbReference type="ARBA" id="ARBA00022692"/>
    </source>
</evidence>
<feature type="transmembrane region" description="Helical" evidence="6">
    <location>
        <begin position="75"/>
        <end position="95"/>
    </location>
</feature>
<keyword evidence="3 6" id="KW-0812">Transmembrane</keyword>
<reference evidence="7" key="1">
    <citation type="submission" date="2020-01" db="EMBL/GenBank/DDBJ databases">
        <authorList>
            <person name="Meier V. D."/>
            <person name="Meier V D."/>
        </authorList>
    </citation>
    <scope>NUCLEOTIDE SEQUENCE</scope>
    <source>
        <strain evidence="7">HLG_WM_MAG_07</strain>
    </source>
</reference>
<feature type="transmembrane region" description="Helical" evidence="6">
    <location>
        <begin position="135"/>
        <end position="168"/>
    </location>
</feature>
<keyword evidence="6" id="KW-1003">Cell membrane</keyword>
<evidence type="ECO:0000256" key="2">
    <source>
        <dbReference type="ARBA" id="ARBA00009142"/>
    </source>
</evidence>
<evidence type="ECO:0000256" key="1">
    <source>
        <dbReference type="ARBA" id="ARBA00004141"/>
    </source>
</evidence>